<keyword evidence="3" id="KW-1185">Reference proteome</keyword>
<evidence type="ECO:0000256" key="1">
    <source>
        <dbReference type="SAM" id="MobiDB-lite"/>
    </source>
</evidence>
<evidence type="ECO:0008006" key="4">
    <source>
        <dbReference type="Google" id="ProtNLM"/>
    </source>
</evidence>
<comment type="caution">
    <text evidence="2">The sequence shown here is derived from an EMBL/GenBank/DDBJ whole genome shotgun (WGS) entry which is preliminary data.</text>
</comment>
<dbReference type="EMBL" id="JAEVHL010000083">
    <property type="protein sequence ID" value="MBM0277075.1"/>
    <property type="molecule type" value="Genomic_DNA"/>
</dbReference>
<gene>
    <name evidence="2" type="ORF">JM949_17570</name>
</gene>
<dbReference type="Proteomes" id="UP000622245">
    <property type="component" value="Unassembled WGS sequence"/>
</dbReference>
<accession>A0ABS1YI25</accession>
<protein>
    <recommendedName>
        <fullName evidence="4">tRNA nuclease CdiA C-terminal domain-containing protein</fullName>
    </recommendedName>
</protein>
<name>A0ABS1YI25_9ACTN</name>
<feature type="region of interest" description="Disordered" evidence="1">
    <location>
        <begin position="149"/>
        <end position="180"/>
    </location>
</feature>
<evidence type="ECO:0000313" key="3">
    <source>
        <dbReference type="Proteomes" id="UP000622245"/>
    </source>
</evidence>
<dbReference type="RefSeq" id="WP_203149514.1">
    <property type="nucleotide sequence ID" value="NZ_JAEVHL010000083.1"/>
</dbReference>
<feature type="region of interest" description="Disordered" evidence="1">
    <location>
        <begin position="1"/>
        <end position="104"/>
    </location>
</feature>
<reference evidence="2 3" key="1">
    <citation type="submission" date="2021-01" db="EMBL/GenBank/DDBJ databases">
        <title>Draft genome sequence of Micromonospora sp. strain STR1s_6.</title>
        <authorList>
            <person name="Karlyshev A."/>
            <person name="Jawad R."/>
        </authorList>
    </citation>
    <scope>NUCLEOTIDE SEQUENCE [LARGE SCALE GENOMIC DNA]</scope>
    <source>
        <strain evidence="2 3">STR1S-6</strain>
    </source>
</reference>
<evidence type="ECO:0000313" key="2">
    <source>
        <dbReference type="EMBL" id="MBM0277075.1"/>
    </source>
</evidence>
<organism evidence="2 3">
    <name type="scientific">Micromonospora tarensis</name>
    <dbReference type="NCBI Taxonomy" id="2806100"/>
    <lineage>
        <taxon>Bacteria</taxon>
        <taxon>Bacillati</taxon>
        <taxon>Actinomycetota</taxon>
        <taxon>Actinomycetes</taxon>
        <taxon>Micromonosporales</taxon>
        <taxon>Micromonosporaceae</taxon>
        <taxon>Micromonospora</taxon>
    </lineage>
</organism>
<sequence length="233" mass="24733">MAKPKTPPGGHGDSETPSRPGDGDGDIPGQRRRSSSEVPDTVTGGQDFASGELKLGRPGGDSGDSPGRPAGGDDGYQTPRPGTPEYERRLEELAADPAHNGNISAKSRIEAEVGLAAEAEGKIPGPIRRAELDNSDPAFQKDQGEFFDANGENWDVKSPNDLFPAGRRAGEPMPEGMKGRYDGEEFEQKLADEVDGGQNVILNTRSLSPSALADLRARVAGRPEWDGKVVFDK</sequence>
<proteinExistence type="predicted"/>